<feature type="transmembrane region" description="Helical" evidence="6">
    <location>
        <begin position="194"/>
        <end position="214"/>
    </location>
</feature>
<dbReference type="GO" id="GO:0016020">
    <property type="term" value="C:membrane"/>
    <property type="evidence" value="ECO:0007669"/>
    <property type="project" value="UniProtKB-SubCell"/>
</dbReference>
<evidence type="ECO:0000256" key="2">
    <source>
        <dbReference type="ARBA" id="ARBA00022692"/>
    </source>
</evidence>
<sequence length="241" mass="27787">MVNPLLVALLSAPVWTIVFILVSLVVNINLPTKELWDFRNRIVSFIHGLFLLVSTTMAISSGRQMGDLNDDFEITVIAISLGYFIYDTLCMWKFGIYDNFIMLHHGLTIIGELTGVSGTYGTIEIMYGTFFAEVSNPFLHIKEILKCAGQKETKSHLLAELVFIVAFFIGRFILGPPITYGVVTSWNVFWLVRLMGFLLEMQSFKWAYTMYFIVKKRYREYKIRCKTGQSLPWFVEIKKDK</sequence>
<dbReference type="Proteomes" id="UP001162131">
    <property type="component" value="Unassembled WGS sequence"/>
</dbReference>
<comment type="subcellular location">
    <subcellularLocation>
        <location evidence="1">Membrane</location>
        <topology evidence="1">Multi-pass membrane protein</topology>
    </subcellularLocation>
</comment>
<evidence type="ECO:0000256" key="5">
    <source>
        <dbReference type="PROSITE-ProRule" id="PRU00205"/>
    </source>
</evidence>
<dbReference type="PANTHER" id="PTHR31898">
    <property type="entry name" value="TRANSMEMBRANE PROTEIN 136"/>
    <property type="match status" value="1"/>
</dbReference>
<accession>A0AAU9JM45</accession>
<dbReference type="SMART" id="SM00724">
    <property type="entry name" value="TLC"/>
    <property type="match status" value="1"/>
</dbReference>
<dbReference type="InterPro" id="IPR006634">
    <property type="entry name" value="TLC-dom"/>
</dbReference>
<dbReference type="Pfam" id="PF03798">
    <property type="entry name" value="TRAM_LAG1_CLN8"/>
    <property type="match status" value="1"/>
</dbReference>
<evidence type="ECO:0000256" key="6">
    <source>
        <dbReference type="SAM" id="Phobius"/>
    </source>
</evidence>
<feature type="transmembrane region" description="Helical" evidence="6">
    <location>
        <begin position="42"/>
        <end position="62"/>
    </location>
</feature>
<dbReference type="PROSITE" id="PS50922">
    <property type="entry name" value="TLC"/>
    <property type="match status" value="1"/>
</dbReference>
<dbReference type="EMBL" id="CAJZBQ010000044">
    <property type="protein sequence ID" value="CAG9327955.1"/>
    <property type="molecule type" value="Genomic_DNA"/>
</dbReference>
<evidence type="ECO:0000259" key="7">
    <source>
        <dbReference type="PROSITE" id="PS50922"/>
    </source>
</evidence>
<evidence type="ECO:0000256" key="4">
    <source>
        <dbReference type="ARBA" id="ARBA00023136"/>
    </source>
</evidence>
<keyword evidence="4 5" id="KW-0472">Membrane</keyword>
<evidence type="ECO:0000256" key="1">
    <source>
        <dbReference type="ARBA" id="ARBA00004141"/>
    </source>
</evidence>
<comment type="caution">
    <text evidence="8">The sequence shown here is derived from an EMBL/GenBank/DDBJ whole genome shotgun (WGS) entry which is preliminary data.</text>
</comment>
<dbReference type="InterPro" id="IPR042512">
    <property type="entry name" value="TLCD5"/>
</dbReference>
<dbReference type="PANTHER" id="PTHR31898:SF1">
    <property type="entry name" value="TLC DOMAIN-CONTAINING PROTEIN 5"/>
    <property type="match status" value="1"/>
</dbReference>
<organism evidence="8 9">
    <name type="scientific">Blepharisma stoltei</name>
    <dbReference type="NCBI Taxonomy" id="1481888"/>
    <lineage>
        <taxon>Eukaryota</taxon>
        <taxon>Sar</taxon>
        <taxon>Alveolata</taxon>
        <taxon>Ciliophora</taxon>
        <taxon>Postciliodesmatophora</taxon>
        <taxon>Heterotrichea</taxon>
        <taxon>Heterotrichida</taxon>
        <taxon>Blepharismidae</taxon>
        <taxon>Blepharisma</taxon>
    </lineage>
</organism>
<keyword evidence="9" id="KW-1185">Reference proteome</keyword>
<keyword evidence="2 5" id="KW-0812">Transmembrane</keyword>
<proteinExistence type="predicted"/>
<gene>
    <name evidence="8" type="ORF">BSTOLATCC_MIC44575</name>
</gene>
<feature type="transmembrane region" description="Helical" evidence="6">
    <location>
        <begin position="157"/>
        <end position="174"/>
    </location>
</feature>
<protein>
    <recommendedName>
        <fullName evidence="7">TLC domain-containing protein</fullName>
    </recommendedName>
</protein>
<evidence type="ECO:0000313" key="9">
    <source>
        <dbReference type="Proteomes" id="UP001162131"/>
    </source>
</evidence>
<feature type="domain" description="TLC" evidence="7">
    <location>
        <begin position="33"/>
        <end position="219"/>
    </location>
</feature>
<evidence type="ECO:0000313" key="8">
    <source>
        <dbReference type="EMBL" id="CAG9327955.1"/>
    </source>
</evidence>
<name>A0AAU9JM45_9CILI</name>
<dbReference type="AlphaFoldDB" id="A0AAU9JM45"/>
<feature type="transmembrane region" description="Helical" evidence="6">
    <location>
        <begin position="74"/>
        <end position="92"/>
    </location>
</feature>
<reference evidence="8" key="1">
    <citation type="submission" date="2021-09" db="EMBL/GenBank/DDBJ databases">
        <authorList>
            <consortium name="AG Swart"/>
            <person name="Singh M."/>
            <person name="Singh A."/>
            <person name="Seah K."/>
            <person name="Emmerich C."/>
        </authorList>
    </citation>
    <scope>NUCLEOTIDE SEQUENCE</scope>
    <source>
        <strain evidence="8">ATCC30299</strain>
    </source>
</reference>
<keyword evidence="3 6" id="KW-1133">Transmembrane helix</keyword>
<evidence type="ECO:0000256" key="3">
    <source>
        <dbReference type="ARBA" id="ARBA00022989"/>
    </source>
</evidence>
<feature type="transmembrane region" description="Helical" evidence="6">
    <location>
        <begin position="6"/>
        <end position="30"/>
    </location>
</feature>